<name>A0A0N8GLN1_9CHLR</name>
<feature type="transmembrane region" description="Helical" evidence="1">
    <location>
        <begin position="70"/>
        <end position="88"/>
    </location>
</feature>
<evidence type="ECO:0000313" key="5">
    <source>
        <dbReference type="Proteomes" id="UP000050430"/>
    </source>
</evidence>
<dbReference type="Pfam" id="PF09922">
    <property type="entry name" value="LiaF-like_C"/>
    <property type="match status" value="1"/>
</dbReference>
<dbReference type="InterPro" id="IPR024425">
    <property type="entry name" value="LiaF-like_C"/>
</dbReference>
<dbReference type="InterPro" id="IPR054331">
    <property type="entry name" value="LiaF_TM"/>
</dbReference>
<evidence type="ECO:0000259" key="2">
    <source>
        <dbReference type="Pfam" id="PF09922"/>
    </source>
</evidence>
<dbReference type="RefSeq" id="WP_062420904.1">
    <property type="nucleotide sequence ID" value="NZ_BBYA01000008.1"/>
</dbReference>
<keyword evidence="5" id="KW-1185">Reference proteome</keyword>
<feature type="transmembrane region" description="Helical" evidence="1">
    <location>
        <begin position="16"/>
        <end position="36"/>
    </location>
</feature>
<feature type="domain" description="LiaF transmembrane" evidence="3">
    <location>
        <begin position="18"/>
        <end position="117"/>
    </location>
</feature>
<evidence type="ECO:0008006" key="6">
    <source>
        <dbReference type="Google" id="ProtNLM"/>
    </source>
</evidence>
<dbReference type="OrthoDB" id="163748at2"/>
<evidence type="ECO:0000256" key="1">
    <source>
        <dbReference type="SAM" id="Phobius"/>
    </source>
</evidence>
<reference evidence="4 5" key="1">
    <citation type="submission" date="2015-07" db="EMBL/GenBank/DDBJ databases">
        <title>Genome sequence of Leptolinea tardivitalis DSM 16556.</title>
        <authorList>
            <person name="Hemp J."/>
            <person name="Ward L.M."/>
            <person name="Pace L.A."/>
            <person name="Fischer W.W."/>
        </authorList>
    </citation>
    <scope>NUCLEOTIDE SEQUENCE [LARGE SCALE GENOMIC DNA]</scope>
    <source>
        <strain evidence="4 5">YMTK-2</strain>
    </source>
</reference>
<feature type="domain" description="Cell wall-active antibiotics response LiaF-like C-terminal" evidence="2">
    <location>
        <begin position="248"/>
        <end position="354"/>
    </location>
</feature>
<protein>
    <recommendedName>
        <fullName evidence="6">DUF5668 domain-containing protein</fullName>
    </recommendedName>
</protein>
<dbReference type="Proteomes" id="UP000050430">
    <property type="component" value="Unassembled WGS sequence"/>
</dbReference>
<keyword evidence="1" id="KW-0472">Membrane</keyword>
<feature type="transmembrane region" description="Helical" evidence="1">
    <location>
        <begin position="123"/>
        <end position="140"/>
    </location>
</feature>
<dbReference type="EMBL" id="LGCK01000007">
    <property type="protein sequence ID" value="KPL72962.1"/>
    <property type="molecule type" value="Genomic_DNA"/>
</dbReference>
<evidence type="ECO:0000259" key="3">
    <source>
        <dbReference type="Pfam" id="PF22570"/>
    </source>
</evidence>
<organism evidence="4 5">
    <name type="scientific">Leptolinea tardivitalis</name>
    <dbReference type="NCBI Taxonomy" id="229920"/>
    <lineage>
        <taxon>Bacteria</taxon>
        <taxon>Bacillati</taxon>
        <taxon>Chloroflexota</taxon>
        <taxon>Anaerolineae</taxon>
        <taxon>Anaerolineales</taxon>
        <taxon>Anaerolineaceae</taxon>
        <taxon>Leptolinea</taxon>
    </lineage>
</organism>
<dbReference type="AlphaFoldDB" id="A0A0N8GLN1"/>
<proteinExistence type="predicted"/>
<dbReference type="STRING" id="229920.ADM99_07990"/>
<comment type="caution">
    <text evidence="4">The sequence shown here is derived from an EMBL/GenBank/DDBJ whole genome shotgun (WGS) entry which is preliminary data.</text>
</comment>
<dbReference type="Pfam" id="PF22570">
    <property type="entry name" value="LiaF-TM"/>
    <property type="match status" value="1"/>
</dbReference>
<sequence>MDENSSNERNYRKRRGIFFPLLLLTSGVLLLLSNFGYLPGGFWGFVELYWPVLLMAAGLDGLIRGNGITASVLIIGFGGVLLAGNLGYIEISAWELLTKAWPLILIGMGLDIIVGHRTVARSLIGLFIAFLLIAGLVWVADFSLPGSVKTQEFNQNYRQESSLILNLDRTAGSIKVKSGSKSDSLVKARLNLLKNETVEPVIQQNADSTEIDLEDNKTLFPGTSRPVQNLAWEIAVNPKPLLILKSKIAMGENNLDLRDLNVKELVCETAAGRSVIYVSETRDSRYRISGATGQISIHVPAGAPVKITAEKAIGALTVPSKYVRENGFYKSPAYKSGAPAIEISVELPIGAIQVVEYSTTL</sequence>
<keyword evidence="1" id="KW-1133">Transmembrane helix</keyword>
<evidence type="ECO:0000313" key="4">
    <source>
        <dbReference type="EMBL" id="KPL72962.1"/>
    </source>
</evidence>
<keyword evidence="1" id="KW-0812">Transmembrane</keyword>
<accession>A0A0N8GLN1</accession>
<gene>
    <name evidence="4" type="ORF">ADM99_07990</name>
</gene>